<dbReference type="EMBL" id="BMAU01021422">
    <property type="protein sequence ID" value="GFY34330.1"/>
    <property type="molecule type" value="Genomic_DNA"/>
</dbReference>
<dbReference type="GO" id="GO:0030239">
    <property type="term" value="P:myofibril assembly"/>
    <property type="evidence" value="ECO:0007669"/>
    <property type="project" value="UniProtKB-ARBA"/>
</dbReference>
<feature type="domain" description="Myosin tail" evidence="10">
    <location>
        <begin position="37"/>
        <end position="360"/>
    </location>
</feature>
<evidence type="ECO:0000256" key="5">
    <source>
        <dbReference type="ARBA" id="ARBA00023054"/>
    </source>
</evidence>
<evidence type="ECO:0000259" key="10">
    <source>
        <dbReference type="Pfam" id="PF01576"/>
    </source>
</evidence>
<comment type="caution">
    <text evidence="11">The sequence shown here is derived from an EMBL/GenBank/DDBJ whole genome shotgun (WGS) entry which is preliminary data.</text>
</comment>
<evidence type="ECO:0000256" key="1">
    <source>
        <dbReference type="ARBA" id="ARBA00004657"/>
    </source>
</evidence>
<keyword evidence="7" id="KW-0505">Motor protein</keyword>
<dbReference type="GO" id="GO:0016460">
    <property type="term" value="C:myosin II complex"/>
    <property type="evidence" value="ECO:0007669"/>
    <property type="project" value="TreeGrafter"/>
</dbReference>
<evidence type="ECO:0000313" key="12">
    <source>
        <dbReference type="Proteomes" id="UP000887159"/>
    </source>
</evidence>
<dbReference type="GO" id="GO:0051015">
    <property type="term" value="F:actin filament binding"/>
    <property type="evidence" value="ECO:0007669"/>
    <property type="project" value="TreeGrafter"/>
</dbReference>
<evidence type="ECO:0000256" key="8">
    <source>
        <dbReference type="ARBA" id="ARBA00023179"/>
    </source>
</evidence>
<dbReference type="Gene3D" id="1.20.5.1160">
    <property type="entry name" value="Vasodilator-stimulated phosphoprotein"/>
    <property type="match status" value="1"/>
</dbReference>
<dbReference type="PANTHER" id="PTHR45615:SF40">
    <property type="entry name" value="MYOSIN HEAVY CHAIN, NON-MUSCLE"/>
    <property type="match status" value="1"/>
</dbReference>
<evidence type="ECO:0000256" key="7">
    <source>
        <dbReference type="ARBA" id="ARBA00023175"/>
    </source>
</evidence>
<dbReference type="Proteomes" id="UP000887159">
    <property type="component" value="Unassembled WGS sequence"/>
</dbReference>
<keyword evidence="8" id="KW-0514">Muscle protein</keyword>
<keyword evidence="12" id="KW-1185">Reference proteome</keyword>
<dbReference type="Pfam" id="PF01576">
    <property type="entry name" value="Myosin_tail_1"/>
    <property type="match status" value="1"/>
</dbReference>
<dbReference type="GO" id="GO:0000146">
    <property type="term" value="F:microfilament motor activity"/>
    <property type="evidence" value="ECO:0007669"/>
    <property type="project" value="TreeGrafter"/>
</dbReference>
<name>A0A8X6WGF2_TRICX</name>
<comment type="subcellular location">
    <subcellularLocation>
        <location evidence="1">Cytoplasm</location>
        <location evidence="1">Myofibril</location>
    </subcellularLocation>
</comment>
<protein>
    <submittedName>
        <fullName evidence="11">Paramyosin</fullName>
    </submittedName>
</protein>
<organism evidence="11 12">
    <name type="scientific">Trichonephila clavipes</name>
    <name type="common">Golden silk orbweaver</name>
    <name type="synonym">Nephila clavipes</name>
    <dbReference type="NCBI Taxonomy" id="2585209"/>
    <lineage>
        <taxon>Eukaryota</taxon>
        <taxon>Metazoa</taxon>
        <taxon>Ecdysozoa</taxon>
        <taxon>Arthropoda</taxon>
        <taxon>Chelicerata</taxon>
        <taxon>Arachnida</taxon>
        <taxon>Araneae</taxon>
        <taxon>Araneomorphae</taxon>
        <taxon>Entelegynae</taxon>
        <taxon>Araneoidea</taxon>
        <taxon>Nephilidae</taxon>
        <taxon>Trichonephila</taxon>
    </lineage>
</organism>
<keyword evidence="3" id="KW-0787">Thick filament</keyword>
<keyword evidence="5 9" id="KW-0175">Coiled coil</keyword>
<dbReference type="PANTHER" id="PTHR45615">
    <property type="entry name" value="MYOSIN HEAVY CHAIN, NON-MUSCLE"/>
    <property type="match status" value="1"/>
</dbReference>
<comment type="similarity">
    <text evidence="2">Belongs to the paramyosin family.</text>
</comment>
<dbReference type="FunFam" id="1.20.5.340:FF:000035">
    <property type="entry name" value="Paramyosin, long form"/>
    <property type="match status" value="1"/>
</dbReference>
<evidence type="ECO:0000313" key="11">
    <source>
        <dbReference type="EMBL" id="GFY34330.1"/>
    </source>
</evidence>
<feature type="coiled-coil region" evidence="9">
    <location>
        <begin position="119"/>
        <end position="350"/>
    </location>
</feature>
<dbReference type="SUPFAM" id="SSF90257">
    <property type="entry name" value="Myosin rod fragments"/>
    <property type="match status" value="1"/>
</dbReference>
<reference evidence="11" key="1">
    <citation type="submission" date="2020-08" db="EMBL/GenBank/DDBJ databases">
        <title>Multicomponent nature underlies the extraordinary mechanical properties of spider dragline silk.</title>
        <authorList>
            <person name="Kono N."/>
            <person name="Nakamura H."/>
            <person name="Mori M."/>
            <person name="Yoshida Y."/>
            <person name="Ohtoshi R."/>
            <person name="Malay A.D."/>
            <person name="Moran D.A.P."/>
            <person name="Tomita M."/>
            <person name="Numata K."/>
            <person name="Arakawa K."/>
        </authorList>
    </citation>
    <scope>NUCLEOTIDE SEQUENCE</scope>
</reference>
<evidence type="ECO:0000256" key="6">
    <source>
        <dbReference type="ARBA" id="ARBA00023123"/>
    </source>
</evidence>
<keyword evidence="4" id="KW-0963">Cytoplasm</keyword>
<sequence length="367" mass="43153">MSTTVKTTKYTYKSSTGGTSSDVTMEYGTDIGAFTRLEDKIRLLQEDLEFERELRQKIEREKSELTVHLLQITERLEEAEGSSESHVEMNKKRDTELSKLRKLLEDVHLESEETAHHLRKKHQEAIAEIQDQLDISNKNRARVEKEKQKFQAEVYDLLAQVEGAHKDKLTLQKTVEKYEVTIHEMNIRIEELNRSVTEITAQRSRLSSENSDLMKEVQEYKVTLDNTNHIKTQLASQLEDLRRKYEDEERRRSALEQTVHTLEMEVESLRVQLDEESEMKIDLERQLVKVNGECATYRTKYETECLAHADEVEELRRKIAQKTAEYEEQLEVLLNKCSSLEKAKSRLQSEVEVLVMDLEKVFFLFFF</sequence>
<dbReference type="InterPro" id="IPR002928">
    <property type="entry name" value="Myosin_tail"/>
</dbReference>
<evidence type="ECO:0000256" key="4">
    <source>
        <dbReference type="ARBA" id="ARBA00022490"/>
    </source>
</evidence>
<evidence type="ECO:0000256" key="2">
    <source>
        <dbReference type="ARBA" id="ARBA00008447"/>
    </source>
</evidence>
<proteinExistence type="inferred from homology"/>
<dbReference type="GO" id="GO:0030016">
    <property type="term" value="C:myofibril"/>
    <property type="evidence" value="ECO:0007669"/>
    <property type="project" value="UniProtKB-SubCell"/>
</dbReference>
<feature type="coiled-coil region" evidence="9">
    <location>
        <begin position="34"/>
        <end position="61"/>
    </location>
</feature>
<evidence type="ECO:0000256" key="9">
    <source>
        <dbReference type="SAM" id="Coils"/>
    </source>
</evidence>
<dbReference type="GO" id="GO:0032982">
    <property type="term" value="C:myosin filament"/>
    <property type="evidence" value="ECO:0007669"/>
    <property type="project" value="UniProtKB-KW"/>
</dbReference>
<dbReference type="Gene3D" id="1.20.5.340">
    <property type="match status" value="2"/>
</dbReference>
<keyword evidence="6" id="KW-0518">Myosin</keyword>
<gene>
    <name evidence="11" type="primary">PRM</name>
    <name evidence="11" type="ORF">TNCV_2506331</name>
</gene>
<dbReference type="AlphaFoldDB" id="A0A8X6WGF2"/>
<evidence type="ECO:0000256" key="3">
    <source>
        <dbReference type="ARBA" id="ARBA00022433"/>
    </source>
</evidence>
<accession>A0A8X6WGF2</accession>